<sequence>MPTFLFVHTSLSVHCCASGGLLKNPYNRARRLRKKQGKSSKLTAENSCSEVGGRRPYINFPFFFLPQLQGLHQLALKN</sequence>
<dbReference type="Proteomes" id="UP000006729">
    <property type="component" value="Chromosome 1"/>
</dbReference>
<dbReference type="InParanoid" id="A0A2K2BQ78"/>
<reference evidence="1 2" key="1">
    <citation type="journal article" date="2006" name="Science">
        <title>The genome of black cottonwood, Populus trichocarpa (Torr. &amp; Gray).</title>
        <authorList>
            <person name="Tuskan G.A."/>
            <person name="Difazio S."/>
            <person name="Jansson S."/>
            <person name="Bohlmann J."/>
            <person name="Grigoriev I."/>
            <person name="Hellsten U."/>
            <person name="Putnam N."/>
            <person name="Ralph S."/>
            <person name="Rombauts S."/>
            <person name="Salamov A."/>
            <person name="Schein J."/>
            <person name="Sterck L."/>
            <person name="Aerts A."/>
            <person name="Bhalerao R.R."/>
            <person name="Bhalerao R.P."/>
            <person name="Blaudez D."/>
            <person name="Boerjan W."/>
            <person name="Brun A."/>
            <person name="Brunner A."/>
            <person name="Busov V."/>
            <person name="Campbell M."/>
            <person name="Carlson J."/>
            <person name="Chalot M."/>
            <person name="Chapman J."/>
            <person name="Chen G.L."/>
            <person name="Cooper D."/>
            <person name="Coutinho P.M."/>
            <person name="Couturier J."/>
            <person name="Covert S."/>
            <person name="Cronk Q."/>
            <person name="Cunningham R."/>
            <person name="Davis J."/>
            <person name="Degroeve S."/>
            <person name="Dejardin A."/>
            <person name="Depamphilis C."/>
            <person name="Detter J."/>
            <person name="Dirks B."/>
            <person name="Dubchak I."/>
            <person name="Duplessis S."/>
            <person name="Ehlting J."/>
            <person name="Ellis B."/>
            <person name="Gendler K."/>
            <person name="Goodstein D."/>
            <person name="Gribskov M."/>
            <person name="Grimwood J."/>
            <person name="Groover A."/>
            <person name="Gunter L."/>
            <person name="Hamberger B."/>
            <person name="Heinze B."/>
            <person name="Helariutta Y."/>
            <person name="Henrissat B."/>
            <person name="Holligan D."/>
            <person name="Holt R."/>
            <person name="Huang W."/>
            <person name="Islam-Faridi N."/>
            <person name="Jones S."/>
            <person name="Jones-Rhoades M."/>
            <person name="Jorgensen R."/>
            <person name="Joshi C."/>
            <person name="Kangasjarvi J."/>
            <person name="Karlsson J."/>
            <person name="Kelleher C."/>
            <person name="Kirkpatrick R."/>
            <person name="Kirst M."/>
            <person name="Kohler A."/>
            <person name="Kalluri U."/>
            <person name="Larimer F."/>
            <person name="Leebens-Mack J."/>
            <person name="Leple J.C."/>
            <person name="Locascio P."/>
            <person name="Lou Y."/>
            <person name="Lucas S."/>
            <person name="Martin F."/>
            <person name="Montanini B."/>
            <person name="Napoli C."/>
            <person name="Nelson D.R."/>
            <person name="Nelson C."/>
            <person name="Nieminen K."/>
            <person name="Nilsson O."/>
            <person name="Pereda V."/>
            <person name="Peter G."/>
            <person name="Philippe R."/>
            <person name="Pilate G."/>
            <person name="Poliakov A."/>
            <person name="Razumovskaya J."/>
            <person name="Richardson P."/>
            <person name="Rinaldi C."/>
            <person name="Ritland K."/>
            <person name="Rouze P."/>
            <person name="Ryaboy D."/>
            <person name="Schmutz J."/>
            <person name="Schrader J."/>
            <person name="Segerman B."/>
            <person name="Shin H."/>
            <person name="Siddiqui A."/>
            <person name="Sterky F."/>
            <person name="Terry A."/>
            <person name="Tsai C.J."/>
            <person name="Uberbacher E."/>
            <person name="Unneberg P."/>
            <person name="Vahala J."/>
            <person name="Wall K."/>
            <person name="Wessler S."/>
            <person name="Yang G."/>
            <person name="Yin T."/>
            <person name="Douglas C."/>
            <person name="Marra M."/>
            <person name="Sandberg G."/>
            <person name="Van de Peer Y."/>
            <person name="Rokhsar D."/>
        </authorList>
    </citation>
    <scope>NUCLEOTIDE SEQUENCE [LARGE SCALE GENOMIC DNA]</scope>
    <source>
        <strain evidence="2">cv. Nisqually</strain>
    </source>
</reference>
<name>A0A2K2BQ78_POPTR</name>
<evidence type="ECO:0000313" key="2">
    <source>
        <dbReference type="Proteomes" id="UP000006729"/>
    </source>
</evidence>
<gene>
    <name evidence="1" type="ORF">POPTR_001G002900</name>
</gene>
<dbReference type="EMBL" id="CM009290">
    <property type="protein sequence ID" value="PNT51928.1"/>
    <property type="molecule type" value="Genomic_DNA"/>
</dbReference>
<evidence type="ECO:0000313" key="1">
    <source>
        <dbReference type="EMBL" id="PNT51928.1"/>
    </source>
</evidence>
<organism evidence="1 2">
    <name type="scientific">Populus trichocarpa</name>
    <name type="common">Western balsam poplar</name>
    <name type="synonym">Populus balsamifera subsp. trichocarpa</name>
    <dbReference type="NCBI Taxonomy" id="3694"/>
    <lineage>
        <taxon>Eukaryota</taxon>
        <taxon>Viridiplantae</taxon>
        <taxon>Streptophyta</taxon>
        <taxon>Embryophyta</taxon>
        <taxon>Tracheophyta</taxon>
        <taxon>Spermatophyta</taxon>
        <taxon>Magnoliopsida</taxon>
        <taxon>eudicotyledons</taxon>
        <taxon>Gunneridae</taxon>
        <taxon>Pentapetalae</taxon>
        <taxon>rosids</taxon>
        <taxon>fabids</taxon>
        <taxon>Malpighiales</taxon>
        <taxon>Salicaceae</taxon>
        <taxon>Saliceae</taxon>
        <taxon>Populus</taxon>
    </lineage>
</organism>
<accession>A0A2K2BQ78</accession>
<keyword evidence="2" id="KW-1185">Reference proteome</keyword>
<protein>
    <submittedName>
        <fullName evidence="1">Uncharacterized protein</fullName>
    </submittedName>
</protein>
<proteinExistence type="predicted"/>
<dbReference type="AlphaFoldDB" id="A0A2K2BQ78"/>